<comment type="caution">
    <text evidence="1">The sequence shown here is derived from an EMBL/GenBank/DDBJ whole genome shotgun (WGS) entry which is preliminary data.</text>
</comment>
<name>X1SL26_9ZZZZ</name>
<gene>
    <name evidence="1" type="ORF">S12H4_24236</name>
</gene>
<feature type="non-terminal residue" evidence="1">
    <location>
        <position position="1"/>
    </location>
</feature>
<evidence type="ECO:0000313" key="1">
    <source>
        <dbReference type="EMBL" id="GAI76055.1"/>
    </source>
</evidence>
<organism evidence="1">
    <name type="scientific">marine sediment metagenome</name>
    <dbReference type="NCBI Taxonomy" id="412755"/>
    <lineage>
        <taxon>unclassified sequences</taxon>
        <taxon>metagenomes</taxon>
        <taxon>ecological metagenomes</taxon>
    </lineage>
</organism>
<accession>X1SL26</accession>
<dbReference type="EMBL" id="BARW01013092">
    <property type="protein sequence ID" value="GAI76055.1"/>
    <property type="molecule type" value="Genomic_DNA"/>
</dbReference>
<protein>
    <submittedName>
        <fullName evidence="1">Uncharacterized protein</fullName>
    </submittedName>
</protein>
<dbReference type="AlphaFoldDB" id="X1SL26"/>
<proteinExistence type="predicted"/>
<sequence>WIVGRKMFFQKYATEIYEYAMDNLLKAIIKLEGIARDSEEYVTCQAIIKIGVEYYPAPEEAEPKYPKVNVLIEKGTSAEKKGDWVIEKVE</sequence>
<reference evidence="1" key="1">
    <citation type="journal article" date="2014" name="Front. Microbiol.">
        <title>High frequency of phylogenetically diverse reductive dehalogenase-homologous genes in deep subseafloor sedimentary metagenomes.</title>
        <authorList>
            <person name="Kawai M."/>
            <person name="Futagami T."/>
            <person name="Toyoda A."/>
            <person name="Takaki Y."/>
            <person name="Nishi S."/>
            <person name="Hori S."/>
            <person name="Arai W."/>
            <person name="Tsubouchi T."/>
            <person name="Morono Y."/>
            <person name="Uchiyama I."/>
            <person name="Ito T."/>
            <person name="Fujiyama A."/>
            <person name="Inagaki F."/>
            <person name="Takami H."/>
        </authorList>
    </citation>
    <scope>NUCLEOTIDE SEQUENCE</scope>
    <source>
        <strain evidence="1">Expedition CK06-06</strain>
    </source>
</reference>